<comment type="caution">
    <text evidence="7">Lacks conserved residue(s) required for the propagation of feature annotation.</text>
</comment>
<keyword evidence="4 7" id="KW-0812">Transmembrane</keyword>
<dbReference type="Pfam" id="PF01914">
    <property type="entry name" value="MarC"/>
    <property type="match status" value="1"/>
</dbReference>
<feature type="transmembrane region" description="Helical" evidence="7">
    <location>
        <begin position="28"/>
        <end position="48"/>
    </location>
</feature>
<dbReference type="PANTHER" id="PTHR33508">
    <property type="entry name" value="UPF0056 MEMBRANE PROTEIN YHCE"/>
    <property type="match status" value="1"/>
</dbReference>
<gene>
    <name evidence="8" type="ORF">D3M95_01570</name>
</gene>
<evidence type="ECO:0000256" key="7">
    <source>
        <dbReference type="RuleBase" id="RU362048"/>
    </source>
</evidence>
<evidence type="ECO:0000256" key="6">
    <source>
        <dbReference type="ARBA" id="ARBA00023136"/>
    </source>
</evidence>
<reference evidence="8 9" key="1">
    <citation type="submission" date="2018-09" db="EMBL/GenBank/DDBJ databases">
        <title>Optimization and identification of Corynebacterium falsenii FN1-14 from fish paste.</title>
        <authorList>
            <person name="Daroonpunt R."/>
            <person name="Tanasupawat S."/>
        </authorList>
    </citation>
    <scope>NUCLEOTIDE SEQUENCE [LARGE SCALE GENOMIC DNA]</scope>
    <source>
        <strain evidence="8 9">FN1-14</strain>
    </source>
</reference>
<feature type="transmembrane region" description="Helical" evidence="7">
    <location>
        <begin position="69"/>
        <end position="93"/>
    </location>
</feature>
<dbReference type="NCBIfam" id="TIGR00427">
    <property type="entry name" value="NAAT family transporter"/>
    <property type="match status" value="1"/>
</dbReference>
<evidence type="ECO:0000256" key="2">
    <source>
        <dbReference type="ARBA" id="ARBA00009784"/>
    </source>
</evidence>
<dbReference type="OrthoDB" id="4772718at2"/>
<feature type="transmembrane region" description="Helical" evidence="7">
    <location>
        <begin position="99"/>
        <end position="121"/>
    </location>
</feature>
<evidence type="ECO:0000313" key="9">
    <source>
        <dbReference type="Proteomes" id="UP000285278"/>
    </source>
</evidence>
<feature type="transmembrane region" description="Helical" evidence="7">
    <location>
        <begin position="5"/>
        <end position="22"/>
    </location>
</feature>
<comment type="subcellular location">
    <subcellularLocation>
        <location evidence="1 7">Cell membrane</location>
        <topology evidence="1 7">Multi-pass membrane protein</topology>
    </subcellularLocation>
</comment>
<evidence type="ECO:0000313" key="8">
    <source>
        <dbReference type="EMBL" id="RIX36919.1"/>
    </source>
</evidence>
<dbReference type="InterPro" id="IPR002771">
    <property type="entry name" value="Multi_antbiot-R_MarC"/>
</dbReference>
<dbReference type="Proteomes" id="UP000285278">
    <property type="component" value="Unassembled WGS sequence"/>
</dbReference>
<proteinExistence type="inferred from homology"/>
<keyword evidence="3" id="KW-1003">Cell membrane</keyword>
<accession>A0A418QAC2</accession>
<evidence type="ECO:0000256" key="5">
    <source>
        <dbReference type="ARBA" id="ARBA00022989"/>
    </source>
</evidence>
<feature type="transmembrane region" description="Helical" evidence="7">
    <location>
        <begin position="142"/>
        <end position="161"/>
    </location>
</feature>
<dbReference type="AlphaFoldDB" id="A0A418QAC2"/>
<name>A0A418QAC2_9CORY</name>
<dbReference type="EMBL" id="QXJK01000001">
    <property type="protein sequence ID" value="RIX36919.1"/>
    <property type="molecule type" value="Genomic_DNA"/>
</dbReference>
<sequence length="167" mass="17475">MKTAIYIFILLAVFGLLGPLILKGLGLTIPALQLAGGLIVGAAGFGMINPKTEHEKNIKSKHEGRQDISFSPMALPMLAGPGAIGAVIALGAHNGSVETLIGLTLGYFLLALLTGVLLYFATPLFDKLKPGAIDALTRIMGFLILAIGTQIFIGGLHDWLIHVGALH</sequence>
<comment type="caution">
    <text evidence="8">The sequence shown here is derived from an EMBL/GenBank/DDBJ whole genome shotgun (WGS) entry which is preliminary data.</text>
</comment>
<keyword evidence="6 7" id="KW-0472">Membrane</keyword>
<evidence type="ECO:0000256" key="1">
    <source>
        <dbReference type="ARBA" id="ARBA00004651"/>
    </source>
</evidence>
<keyword evidence="5 7" id="KW-1133">Transmembrane helix</keyword>
<keyword evidence="9" id="KW-1185">Reference proteome</keyword>
<dbReference type="PANTHER" id="PTHR33508:SF1">
    <property type="entry name" value="UPF0056 MEMBRANE PROTEIN YHCE"/>
    <property type="match status" value="1"/>
</dbReference>
<evidence type="ECO:0000256" key="3">
    <source>
        <dbReference type="ARBA" id="ARBA00022475"/>
    </source>
</evidence>
<dbReference type="GO" id="GO:0005886">
    <property type="term" value="C:plasma membrane"/>
    <property type="evidence" value="ECO:0007669"/>
    <property type="project" value="UniProtKB-SubCell"/>
</dbReference>
<organism evidence="8 9">
    <name type="scientific">Corynebacterium falsenii</name>
    <dbReference type="NCBI Taxonomy" id="108486"/>
    <lineage>
        <taxon>Bacteria</taxon>
        <taxon>Bacillati</taxon>
        <taxon>Actinomycetota</taxon>
        <taxon>Actinomycetes</taxon>
        <taxon>Mycobacteriales</taxon>
        <taxon>Corynebacteriaceae</taxon>
        <taxon>Corynebacterium</taxon>
    </lineage>
</organism>
<protein>
    <recommendedName>
        <fullName evidence="7">UPF0056 membrane protein</fullName>
    </recommendedName>
</protein>
<dbReference type="RefSeq" id="WP_119664193.1">
    <property type="nucleotide sequence ID" value="NZ_QXJK01000001.1"/>
</dbReference>
<comment type="similarity">
    <text evidence="2 7">Belongs to the UPF0056 (MarC) family.</text>
</comment>
<evidence type="ECO:0000256" key="4">
    <source>
        <dbReference type="ARBA" id="ARBA00022692"/>
    </source>
</evidence>